<accession>A0ABQ1Q7C3</accession>
<feature type="transmembrane region" description="Helical" evidence="1">
    <location>
        <begin position="58"/>
        <end position="74"/>
    </location>
</feature>
<feature type="transmembrane region" description="Helical" evidence="1">
    <location>
        <begin position="33"/>
        <end position="51"/>
    </location>
</feature>
<evidence type="ECO:0000313" key="3">
    <source>
        <dbReference type="Proteomes" id="UP000630594"/>
    </source>
</evidence>
<evidence type="ECO:0000313" key="2">
    <source>
        <dbReference type="EMBL" id="GGD15131.1"/>
    </source>
</evidence>
<keyword evidence="3" id="KW-1185">Reference proteome</keyword>
<dbReference type="Proteomes" id="UP000630594">
    <property type="component" value="Unassembled WGS sequence"/>
</dbReference>
<keyword evidence="1" id="KW-1133">Transmembrane helix</keyword>
<dbReference type="RefSeq" id="WP_188421220.1">
    <property type="nucleotide sequence ID" value="NZ_BMCK01000002.1"/>
</dbReference>
<organism evidence="2 3">
    <name type="scientific">Nocardioides daphniae</name>
    <dbReference type="NCBI Taxonomy" id="402297"/>
    <lineage>
        <taxon>Bacteria</taxon>
        <taxon>Bacillati</taxon>
        <taxon>Actinomycetota</taxon>
        <taxon>Actinomycetes</taxon>
        <taxon>Propionibacteriales</taxon>
        <taxon>Nocardioidaceae</taxon>
        <taxon>Nocardioides</taxon>
    </lineage>
</organism>
<dbReference type="InterPro" id="IPR046095">
    <property type="entry name" value="DUF6113"/>
</dbReference>
<proteinExistence type="predicted"/>
<protein>
    <submittedName>
        <fullName evidence="2">Uncharacterized protein</fullName>
    </submittedName>
</protein>
<name>A0ABQ1Q7C3_9ACTN</name>
<comment type="caution">
    <text evidence="2">The sequence shown here is derived from an EMBL/GenBank/DDBJ whole genome shotgun (WGS) entry which is preliminary data.</text>
</comment>
<evidence type="ECO:0000256" key="1">
    <source>
        <dbReference type="SAM" id="Phobius"/>
    </source>
</evidence>
<dbReference type="Pfam" id="PF19608">
    <property type="entry name" value="DUF6113"/>
    <property type="match status" value="1"/>
</dbReference>
<gene>
    <name evidence="2" type="ORF">GCM10007231_12630</name>
</gene>
<feature type="transmembrane region" description="Helical" evidence="1">
    <location>
        <begin position="86"/>
        <end position="106"/>
    </location>
</feature>
<reference evidence="3" key="1">
    <citation type="journal article" date="2019" name="Int. J. Syst. Evol. Microbiol.">
        <title>The Global Catalogue of Microorganisms (GCM) 10K type strain sequencing project: providing services to taxonomists for standard genome sequencing and annotation.</title>
        <authorList>
            <consortium name="The Broad Institute Genomics Platform"/>
            <consortium name="The Broad Institute Genome Sequencing Center for Infectious Disease"/>
            <person name="Wu L."/>
            <person name="Ma J."/>
        </authorList>
    </citation>
    <scope>NUCLEOTIDE SEQUENCE [LARGE SCALE GENOMIC DNA]</scope>
    <source>
        <strain evidence="3">CCM 7403</strain>
    </source>
</reference>
<keyword evidence="1" id="KW-0812">Transmembrane</keyword>
<dbReference type="EMBL" id="BMCK01000002">
    <property type="protein sequence ID" value="GGD15131.1"/>
    <property type="molecule type" value="Genomic_DNA"/>
</dbReference>
<keyword evidence="1" id="KW-0472">Membrane</keyword>
<sequence length="124" mass="12895">MSRGAALRGAAALGMLVAGAATALAGMLLQGRWWGLALTVVVTLAATWLLPGRWWARLAFVVGWVVLVMVALQGRPEGDFLVASTVQGYLFLGTGAVLAFLAALGLRHAGPARGDESERLDPPS</sequence>